<reference evidence="2" key="1">
    <citation type="submission" date="2018-01" db="EMBL/GenBank/DDBJ databases">
        <title>An insight into the sialome of Amazonian anophelines.</title>
        <authorList>
            <person name="Ribeiro J.M."/>
            <person name="Scarpassa V."/>
            <person name="Calvo E."/>
        </authorList>
    </citation>
    <scope>NUCLEOTIDE SEQUENCE</scope>
    <source>
        <tissue evidence="2">Salivary glands</tissue>
    </source>
</reference>
<feature type="signal peptide" evidence="1">
    <location>
        <begin position="1"/>
        <end position="32"/>
    </location>
</feature>
<keyword evidence="1" id="KW-0732">Signal</keyword>
<name>A0A2M4B784_9DIPT</name>
<protein>
    <submittedName>
        <fullName evidence="2">Putative secreted protein</fullName>
    </submittedName>
</protein>
<feature type="chain" id="PRO_5014947664" evidence="1">
    <location>
        <begin position="33"/>
        <end position="76"/>
    </location>
</feature>
<evidence type="ECO:0000256" key="1">
    <source>
        <dbReference type="SAM" id="SignalP"/>
    </source>
</evidence>
<dbReference type="AlphaFoldDB" id="A0A2M4B784"/>
<organism evidence="2">
    <name type="scientific">Anopheles triannulatus</name>
    <dbReference type="NCBI Taxonomy" id="58253"/>
    <lineage>
        <taxon>Eukaryota</taxon>
        <taxon>Metazoa</taxon>
        <taxon>Ecdysozoa</taxon>
        <taxon>Arthropoda</taxon>
        <taxon>Hexapoda</taxon>
        <taxon>Insecta</taxon>
        <taxon>Pterygota</taxon>
        <taxon>Neoptera</taxon>
        <taxon>Endopterygota</taxon>
        <taxon>Diptera</taxon>
        <taxon>Nematocera</taxon>
        <taxon>Culicoidea</taxon>
        <taxon>Culicidae</taxon>
        <taxon>Anophelinae</taxon>
        <taxon>Anopheles</taxon>
    </lineage>
</organism>
<sequence length="76" mass="8907">MASRYQRTPLTHVTQTFLELFLLLFHQAPVLSRTEPSQPKQATRQTIAVEVALVFAKMYNERGFVTQRMLDCTFFR</sequence>
<evidence type="ECO:0000313" key="2">
    <source>
        <dbReference type="EMBL" id="MBW48909.1"/>
    </source>
</evidence>
<proteinExistence type="predicted"/>
<accession>A0A2M4B784</accession>
<dbReference type="EMBL" id="GGFK01015588">
    <property type="protein sequence ID" value="MBW48909.1"/>
    <property type="molecule type" value="Transcribed_RNA"/>
</dbReference>